<dbReference type="EMBL" id="BRLH01000001">
    <property type="protein sequence ID" value="GKX54452.1"/>
    <property type="molecule type" value="Genomic_DNA"/>
</dbReference>
<evidence type="ECO:0000256" key="2">
    <source>
        <dbReference type="ARBA" id="ARBA00008929"/>
    </source>
</evidence>
<evidence type="ECO:0000256" key="1">
    <source>
        <dbReference type="ARBA" id="ARBA00004651"/>
    </source>
</evidence>
<feature type="transmembrane region" description="Helical" evidence="7">
    <location>
        <begin position="277"/>
        <end position="297"/>
    </location>
</feature>
<feature type="transmembrane region" description="Helical" evidence="7">
    <location>
        <begin position="53"/>
        <end position="71"/>
    </location>
</feature>
<comment type="similarity">
    <text evidence="2">Belongs to the NrfD family.</text>
</comment>
<evidence type="ECO:0000256" key="3">
    <source>
        <dbReference type="ARBA" id="ARBA00022475"/>
    </source>
</evidence>
<protein>
    <submittedName>
        <fullName evidence="8">Tetrathionate reductase</fullName>
    </submittedName>
</protein>
<feature type="transmembrane region" description="Helical" evidence="7">
    <location>
        <begin position="216"/>
        <end position="237"/>
    </location>
</feature>
<organism evidence="8 9">
    <name type="scientific">Leminorella grimontii</name>
    <dbReference type="NCBI Taxonomy" id="82981"/>
    <lineage>
        <taxon>Bacteria</taxon>
        <taxon>Pseudomonadati</taxon>
        <taxon>Pseudomonadota</taxon>
        <taxon>Gammaproteobacteria</taxon>
        <taxon>Enterobacterales</taxon>
        <taxon>Budviciaceae</taxon>
        <taxon>Leminorella</taxon>
    </lineage>
</organism>
<dbReference type="Gene3D" id="1.20.1630.10">
    <property type="entry name" value="Formate dehydrogenase/DMSO reductase domain"/>
    <property type="match status" value="1"/>
</dbReference>
<accession>A0AAV5N1Y5</accession>
<evidence type="ECO:0000256" key="5">
    <source>
        <dbReference type="ARBA" id="ARBA00022989"/>
    </source>
</evidence>
<feature type="transmembrane region" description="Helical" evidence="7">
    <location>
        <begin position="185"/>
        <end position="204"/>
    </location>
</feature>
<evidence type="ECO:0000256" key="7">
    <source>
        <dbReference type="SAM" id="Phobius"/>
    </source>
</evidence>
<feature type="transmembrane region" description="Helical" evidence="7">
    <location>
        <begin position="91"/>
        <end position="114"/>
    </location>
</feature>
<dbReference type="Pfam" id="PF03916">
    <property type="entry name" value="NrfD"/>
    <property type="match status" value="1"/>
</dbReference>
<proteinExistence type="inferred from homology"/>
<comment type="caution">
    <text evidence="8">The sequence shown here is derived from an EMBL/GenBank/DDBJ whole genome shotgun (WGS) entry which is preliminary data.</text>
</comment>
<keyword evidence="5 7" id="KW-1133">Transmembrane helix</keyword>
<dbReference type="PANTHER" id="PTHR34856">
    <property type="entry name" value="PROTEIN NRFD"/>
    <property type="match status" value="1"/>
</dbReference>
<keyword evidence="9" id="KW-1185">Reference proteome</keyword>
<sequence length="364" mass="39650">MIITEILVPAQETAWLPWAVQYFFYIGSAYGAAILFTLSLLRHRQTSPALRSSLALVLAISAAVGPLALTAELHQPGRAWHFFAHLTPSSWMSRGAVLLPLFSLLAVLTAWLYLRPSIRALEQHPNSRMRRLALLSLGKWPTSPRTLTLVALITVISGLSVALYTGAEVAAVASRPLWHQPASPLLWFVTAFLGTSGLTLLMLSTLSRFSASDASFIRRAIPISALLSSLLFPLWLINGQGMNLMIHNVWRWRIGGVMALLIACFIAASRSTLSRRWAAALGLLSIAACWFVRWVTLLNVQSVPRYDAGLYPYALDWGTSGVLGIVGMAGLWLALAVVTSGVIANDTSPSRLSNVSTVQGDRHE</sequence>
<evidence type="ECO:0000256" key="6">
    <source>
        <dbReference type="ARBA" id="ARBA00023136"/>
    </source>
</evidence>
<evidence type="ECO:0000313" key="8">
    <source>
        <dbReference type="EMBL" id="GKX54452.1"/>
    </source>
</evidence>
<evidence type="ECO:0000256" key="4">
    <source>
        <dbReference type="ARBA" id="ARBA00022692"/>
    </source>
</evidence>
<dbReference type="GO" id="GO:0005886">
    <property type="term" value="C:plasma membrane"/>
    <property type="evidence" value="ECO:0007669"/>
    <property type="project" value="UniProtKB-SubCell"/>
</dbReference>
<comment type="subcellular location">
    <subcellularLocation>
        <location evidence="1">Cell membrane</location>
        <topology evidence="1">Multi-pass membrane protein</topology>
    </subcellularLocation>
</comment>
<gene>
    <name evidence="8" type="ORF">SOASR030_05640</name>
</gene>
<feature type="transmembrane region" description="Helical" evidence="7">
    <location>
        <begin position="317"/>
        <end position="344"/>
    </location>
</feature>
<dbReference type="RefSeq" id="WP_027273013.1">
    <property type="nucleotide sequence ID" value="NZ_BRLH01000001.1"/>
</dbReference>
<evidence type="ECO:0000313" key="9">
    <source>
        <dbReference type="Proteomes" id="UP001058124"/>
    </source>
</evidence>
<keyword evidence="4 7" id="KW-0812">Transmembrane</keyword>
<keyword evidence="3" id="KW-1003">Cell membrane</keyword>
<feature type="transmembrane region" description="Helical" evidence="7">
    <location>
        <begin position="249"/>
        <end position="268"/>
    </location>
</feature>
<dbReference type="PANTHER" id="PTHR34856:SF2">
    <property type="entry name" value="PROTEIN NRFD"/>
    <property type="match status" value="1"/>
</dbReference>
<dbReference type="AlphaFoldDB" id="A0AAV5N1Y5"/>
<feature type="transmembrane region" description="Helical" evidence="7">
    <location>
        <begin position="22"/>
        <end position="41"/>
    </location>
</feature>
<dbReference type="Proteomes" id="UP001058124">
    <property type="component" value="Unassembled WGS sequence"/>
</dbReference>
<feature type="transmembrane region" description="Helical" evidence="7">
    <location>
        <begin position="146"/>
        <end position="165"/>
    </location>
</feature>
<dbReference type="InterPro" id="IPR005614">
    <property type="entry name" value="NrfD-like"/>
</dbReference>
<name>A0AAV5N1Y5_9GAMM</name>
<dbReference type="InterPro" id="IPR052049">
    <property type="entry name" value="Electron_transfer_protein"/>
</dbReference>
<reference evidence="8" key="1">
    <citation type="submission" date="2022-06" db="EMBL/GenBank/DDBJ databases">
        <title>Draft genome sequences of Leminorella grimontii str. JCM5902.</title>
        <authorList>
            <person name="Wakabayashi Y."/>
            <person name="Kojima K."/>
        </authorList>
    </citation>
    <scope>NUCLEOTIDE SEQUENCE</scope>
    <source>
        <strain evidence="8">JCM 5902</strain>
    </source>
</reference>
<keyword evidence="6 7" id="KW-0472">Membrane</keyword>